<evidence type="ECO:0000313" key="1">
    <source>
        <dbReference type="EMBL" id="ROR76070.1"/>
    </source>
</evidence>
<dbReference type="Proteomes" id="UP000266915">
    <property type="component" value="Unassembled WGS sequence"/>
</dbReference>
<sequence length="94" mass="9922">MMTPQSIRDRYAEFVARQIAGGIEDPAGLLEGSLDVLDDIIAGRETVLAARGRLGGHDHPVSTPVSMVDCTGRGSARAEMGEPCPMLEPRSTAS</sequence>
<organism evidence="1 2">
    <name type="scientific">Plantibacter flavus</name>
    <dbReference type="NCBI Taxonomy" id="150123"/>
    <lineage>
        <taxon>Bacteria</taxon>
        <taxon>Bacillati</taxon>
        <taxon>Actinomycetota</taxon>
        <taxon>Actinomycetes</taxon>
        <taxon>Micrococcales</taxon>
        <taxon>Microbacteriaceae</taxon>
        <taxon>Plantibacter</taxon>
    </lineage>
</organism>
<dbReference type="EMBL" id="RKHL01000002">
    <property type="protein sequence ID" value="ROR76070.1"/>
    <property type="molecule type" value="Genomic_DNA"/>
</dbReference>
<name>A0A3N2BLC8_9MICO</name>
<reference evidence="1 2" key="1">
    <citation type="submission" date="2018-11" db="EMBL/GenBank/DDBJ databases">
        <title>Sequencing the genomes of 1000 actinobacteria strains.</title>
        <authorList>
            <person name="Klenk H.-P."/>
        </authorList>
    </citation>
    <scope>NUCLEOTIDE SEQUENCE [LARGE SCALE GENOMIC DNA]</scope>
    <source>
        <strain evidence="1 2">DSM 14012</strain>
    </source>
</reference>
<accession>A0A3N2BLC8</accession>
<keyword evidence="2" id="KW-1185">Reference proteome</keyword>
<dbReference type="AlphaFoldDB" id="A0A3N2BLC8"/>
<protein>
    <submittedName>
        <fullName evidence="1">Uncharacterized protein</fullName>
    </submittedName>
</protein>
<gene>
    <name evidence="1" type="ORF">EDD42_4023</name>
</gene>
<evidence type="ECO:0000313" key="2">
    <source>
        <dbReference type="Proteomes" id="UP000266915"/>
    </source>
</evidence>
<proteinExistence type="predicted"/>
<comment type="caution">
    <text evidence="1">The sequence shown here is derived from an EMBL/GenBank/DDBJ whole genome shotgun (WGS) entry which is preliminary data.</text>
</comment>